<evidence type="ECO:0000256" key="13">
    <source>
        <dbReference type="ARBA" id="ARBA00045102"/>
    </source>
</evidence>
<evidence type="ECO:0000313" key="17">
    <source>
        <dbReference type="Proteomes" id="UP000094112"/>
    </source>
</evidence>
<dbReference type="PROSITE" id="PS50919">
    <property type="entry name" value="MIR"/>
    <property type="match status" value="3"/>
</dbReference>
<evidence type="ECO:0000256" key="4">
    <source>
        <dbReference type="ARBA" id="ARBA00012839"/>
    </source>
</evidence>
<evidence type="ECO:0000313" key="16">
    <source>
        <dbReference type="EMBL" id="ODQ62069.1"/>
    </source>
</evidence>
<keyword evidence="8" id="KW-0677">Repeat</keyword>
<feature type="transmembrane region" description="Helical" evidence="14">
    <location>
        <begin position="687"/>
        <end position="706"/>
    </location>
</feature>
<keyword evidence="9 14" id="KW-0256">Endoplasmic reticulum</keyword>
<dbReference type="STRING" id="683960.A0A1E3P9I1"/>
<dbReference type="GeneID" id="30201594"/>
<dbReference type="SUPFAM" id="SSF82109">
    <property type="entry name" value="MIR domain"/>
    <property type="match status" value="1"/>
</dbReference>
<comment type="function">
    <text evidence="14">Transfers mannose from Dol-P-mannose to Ser or Thr residues on proteins.</text>
</comment>
<evidence type="ECO:0000256" key="1">
    <source>
        <dbReference type="ARBA" id="ARBA00004477"/>
    </source>
</evidence>
<evidence type="ECO:0000256" key="14">
    <source>
        <dbReference type="RuleBase" id="RU367007"/>
    </source>
</evidence>
<dbReference type="AlphaFoldDB" id="A0A1E3P9I1"/>
<evidence type="ECO:0000256" key="6">
    <source>
        <dbReference type="ARBA" id="ARBA00022679"/>
    </source>
</evidence>
<feature type="transmembrane region" description="Helical" evidence="14">
    <location>
        <begin position="654"/>
        <end position="675"/>
    </location>
</feature>
<protein>
    <recommendedName>
        <fullName evidence="4 14">Dolichyl-phosphate-mannose--protein mannosyltransferase</fullName>
        <ecNumber evidence="4 14">2.4.1.109</ecNumber>
    </recommendedName>
</protein>
<keyword evidence="6 14" id="KW-0808">Transferase</keyword>
<evidence type="ECO:0000256" key="8">
    <source>
        <dbReference type="ARBA" id="ARBA00022737"/>
    </source>
</evidence>
<dbReference type="InterPro" id="IPR032421">
    <property type="entry name" value="PMT_4TMC"/>
</dbReference>
<feature type="transmembrane region" description="Helical" evidence="14">
    <location>
        <begin position="622"/>
        <end position="642"/>
    </location>
</feature>
<comment type="catalytic activity">
    <reaction evidence="13 14">
        <text>a di-trans,poly-cis-dolichyl beta-D-mannosyl phosphate + L-seryl-[protein] = 3-O-(alpha-D-mannosyl)-L-seryl-[protein] + a di-trans,poly-cis-dolichyl phosphate + H(+)</text>
        <dbReference type="Rhea" id="RHEA:17377"/>
        <dbReference type="Rhea" id="RHEA-COMP:9863"/>
        <dbReference type="Rhea" id="RHEA-COMP:13546"/>
        <dbReference type="Rhea" id="RHEA-COMP:19498"/>
        <dbReference type="Rhea" id="RHEA-COMP:19501"/>
        <dbReference type="ChEBI" id="CHEBI:15378"/>
        <dbReference type="ChEBI" id="CHEBI:29999"/>
        <dbReference type="ChEBI" id="CHEBI:57683"/>
        <dbReference type="ChEBI" id="CHEBI:58211"/>
        <dbReference type="ChEBI" id="CHEBI:137321"/>
        <dbReference type="EC" id="2.4.1.109"/>
    </reaction>
</comment>
<dbReference type="GO" id="GO:0004169">
    <property type="term" value="F:dolichyl-phosphate-mannose-protein mannosyltransferase activity"/>
    <property type="evidence" value="ECO:0007669"/>
    <property type="project" value="UniProtKB-UniRule"/>
</dbReference>
<dbReference type="InterPro" id="IPR036300">
    <property type="entry name" value="MIR_dom_sf"/>
</dbReference>
<keyword evidence="17" id="KW-1185">Reference proteome</keyword>
<evidence type="ECO:0000256" key="7">
    <source>
        <dbReference type="ARBA" id="ARBA00022692"/>
    </source>
</evidence>
<dbReference type="EMBL" id="KV454208">
    <property type="protein sequence ID" value="ODQ62069.1"/>
    <property type="molecule type" value="Genomic_DNA"/>
</dbReference>
<organism evidence="16 17">
    <name type="scientific">Wickerhamomyces anomalus (strain ATCC 58044 / CBS 1984 / NCYC 433 / NRRL Y-366-8)</name>
    <name type="common">Yeast</name>
    <name type="synonym">Hansenula anomala</name>
    <dbReference type="NCBI Taxonomy" id="683960"/>
    <lineage>
        <taxon>Eukaryota</taxon>
        <taxon>Fungi</taxon>
        <taxon>Dikarya</taxon>
        <taxon>Ascomycota</taxon>
        <taxon>Saccharomycotina</taxon>
        <taxon>Saccharomycetes</taxon>
        <taxon>Phaffomycetales</taxon>
        <taxon>Wickerhamomycetaceae</taxon>
        <taxon>Wickerhamomyces</taxon>
    </lineage>
</organism>
<feature type="domain" description="MIR" evidence="15">
    <location>
        <begin position="343"/>
        <end position="397"/>
    </location>
</feature>
<dbReference type="CDD" id="cd23284">
    <property type="entry name" value="beta-trefoil_MIR_PMT2-like"/>
    <property type="match status" value="1"/>
</dbReference>
<dbReference type="InterPro" id="IPR027005">
    <property type="entry name" value="PMT-like"/>
</dbReference>
<feature type="transmembrane region" description="Helical" evidence="14">
    <location>
        <begin position="236"/>
        <end position="269"/>
    </location>
</feature>
<comment type="catalytic activity">
    <reaction evidence="12 14">
        <text>a di-trans,poly-cis-dolichyl beta-D-mannosyl phosphate + L-threonyl-[protein] = 3-O-(alpha-D-mannosyl)-L-threonyl-[protein] + a di-trans,poly-cis-dolichyl phosphate + H(+)</text>
        <dbReference type="Rhea" id="RHEA:53396"/>
        <dbReference type="Rhea" id="RHEA-COMP:11060"/>
        <dbReference type="Rhea" id="RHEA-COMP:13547"/>
        <dbReference type="Rhea" id="RHEA-COMP:19498"/>
        <dbReference type="Rhea" id="RHEA-COMP:19501"/>
        <dbReference type="ChEBI" id="CHEBI:15378"/>
        <dbReference type="ChEBI" id="CHEBI:30013"/>
        <dbReference type="ChEBI" id="CHEBI:57683"/>
        <dbReference type="ChEBI" id="CHEBI:58211"/>
        <dbReference type="ChEBI" id="CHEBI:137323"/>
        <dbReference type="EC" id="2.4.1.109"/>
    </reaction>
</comment>
<feature type="transmembrane region" description="Helical" evidence="14">
    <location>
        <begin position="718"/>
        <end position="736"/>
    </location>
</feature>
<evidence type="ECO:0000256" key="11">
    <source>
        <dbReference type="ARBA" id="ARBA00023136"/>
    </source>
</evidence>
<reference evidence="16 17" key="1">
    <citation type="journal article" date="2016" name="Proc. Natl. Acad. Sci. U.S.A.">
        <title>Comparative genomics of biotechnologically important yeasts.</title>
        <authorList>
            <person name="Riley R."/>
            <person name="Haridas S."/>
            <person name="Wolfe K.H."/>
            <person name="Lopes M.R."/>
            <person name="Hittinger C.T."/>
            <person name="Goeker M."/>
            <person name="Salamov A.A."/>
            <person name="Wisecaver J.H."/>
            <person name="Long T.M."/>
            <person name="Calvey C.H."/>
            <person name="Aerts A.L."/>
            <person name="Barry K.W."/>
            <person name="Choi C."/>
            <person name="Clum A."/>
            <person name="Coughlan A.Y."/>
            <person name="Deshpande S."/>
            <person name="Douglass A.P."/>
            <person name="Hanson S.J."/>
            <person name="Klenk H.-P."/>
            <person name="LaButti K.M."/>
            <person name="Lapidus A."/>
            <person name="Lindquist E.A."/>
            <person name="Lipzen A.M."/>
            <person name="Meier-Kolthoff J.P."/>
            <person name="Ohm R.A."/>
            <person name="Otillar R.P."/>
            <person name="Pangilinan J.L."/>
            <person name="Peng Y."/>
            <person name="Rokas A."/>
            <person name="Rosa C.A."/>
            <person name="Scheuner C."/>
            <person name="Sibirny A.A."/>
            <person name="Slot J.C."/>
            <person name="Stielow J.B."/>
            <person name="Sun H."/>
            <person name="Kurtzman C.P."/>
            <person name="Blackwell M."/>
            <person name="Grigoriev I.V."/>
            <person name="Jeffries T.W."/>
        </authorList>
    </citation>
    <scope>NUCLEOTIDE SEQUENCE [LARGE SCALE GENOMIC DNA]</scope>
    <source>
        <strain evidence="17">ATCC 58044 / CBS 1984 / NCYC 433 / NRRL Y-366-8</strain>
    </source>
</reference>
<dbReference type="InterPro" id="IPR003342">
    <property type="entry name" value="ArnT-like_N"/>
</dbReference>
<dbReference type="RefSeq" id="XP_019041276.1">
    <property type="nucleotide sequence ID" value="XM_019184348.1"/>
</dbReference>
<gene>
    <name evidence="16" type="ORF">WICANDRAFT_76250</name>
</gene>
<dbReference type="PANTHER" id="PTHR10050">
    <property type="entry name" value="DOLICHYL-PHOSPHATE-MANNOSE--PROTEIN MANNOSYLTRANSFERASE"/>
    <property type="match status" value="1"/>
</dbReference>
<evidence type="ECO:0000256" key="9">
    <source>
        <dbReference type="ARBA" id="ARBA00022824"/>
    </source>
</evidence>
<feature type="domain" description="MIR" evidence="15">
    <location>
        <begin position="482"/>
        <end position="540"/>
    </location>
</feature>
<dbReference type="GO" id="GO:0031502">
    <property type="term" value="C:dolichyl-phosphate-mannose-protein mannosyltransferase complex"/>
    <property type="evidence" value="ECO:0007669"/>
    <property type="project" value="UniProtKB-ARBA"/>
</dbReference>
<dbReference type="EC" id="2.4.1.109" evidence="4 14"/>
<dbReference type="Proteomes" id="UP000094112">
    <property type="component" value="Unassembled WGS sequence"/>
</dbReference>
<evidence type="ECO:0000259" key="15">
    <source>
        <dbReference type="PROSITE" id="PS50919"/>
    </source>
</evidence>
<dbReference type="SMART" id="SM00472">
    <property type="entry name" value="MIR"/>
    <property type="match status" value="3"/>
</dbReference>
<evidence type="ECO:0000256" key="10">
    <source>
        <dbReference type="ARBA" id="ARBA00022989"/>
    </source>
</evidence>
<proteinExistence type="inferred from homology"/>
<comment type="pathway">
    <text evidence="2 14">Protein modification; protein glycosylation.</text>
</comment>
<dbReference type="Gene3D" id="2.80.10.50">
    <property type="match status" value="1"/>
</dbReference>
<keyword evidence="10 14" id="KW-1133">Transmembrane helix</keyword>
<comment type="subcellular location">
    <subcellularLocation>
        <location evidence="1 14">Endoplasmic reticulum membrane</location>
        <topology evidence="1 14">Multi-pass membrane protein</topology>
    </subcellularLocation>
</comment>
<dbReference type="OrthoDB" id="292747at2759"/>
<dbReference type="UniPathway" id="UPA00378"/>
<feature type="domain" description="MIR" evidence="15">
    <location>
        <begin position="411"/>
        <end position="467"/>
    </location>
</feature>
<feature type="transmembrane region" description="Helical" evidence="14">
    <location>
        <begin position="290"/>
        <end position="309"/>
    </location>
</feature>
<evidence type="ECO:0000256" key="2">
    <source>
        <dbReference type="ARBA" id="ARBA00004922"/>
    </source>
</evidence>
<accession>A0A1E3P9I1</accession>
<dbReference type="Pfam" id="PF02366">
    <property type="entry name" value="PMT"/>
    <property type="match status" value="1"/>
</dbReference>
<dbReference type="InterPro" id="IPR016093">
    <property type="entry name" value="MIR_motif"/>
</dbReference>
<feature type="transmembrane region" description="Helical" evidence="14">
    <location>
        <begin position="178"/>
        <end position="198"/>
    </location>
</feature>
<evidence type="ECO:0000256" key="12">
    <source>
        <dbReference type="ARBA" id="ARBA00045085"/>
    </source>
</evidence>
<keyword evidence="5 14" id="KW-0328">Glycosyltransferase</keyword>
<keyword evidence="7 14" id="KW-0812">Transmembrane</keyword>
<comment type="similarity">
    <text evidence="3 14">Belongs to the glycosyltransferase 39 family.</text>
</comment>
<feature type="transmembrane region" description="Helical" evidence="14">
    <location>
        <begin position="207"/>
        <end position="224"/>
    </location>
</feature>
<sequence>MSSKVTGSSKNESEVRARKVVIDEVTNDEIVTDQIETDEIIQDSDEKKSRSTKCSQLCQKLLKIESVLGPLLFTLLALYVRFYKIGIADKVVWDEAHFGKFGSYYIKHEFYHDVHPPLGKMLIGLSEWIAGFDGDFEFKSGTKYPENLDYKTMRYFNALFSAACVPVTYFAAKTLDLSLITVYFIALMVTLEASYIALGKFILLDSMLLFFTITTFFAFAKMHSLRRAGQEFTKSWYGWMVFSGLSIGAVCSVKWVGLFITILVGLYTIQDLFEKLFEKDFEIKKYAKHWSVRIATLIFIPFLVYLISFKVHFHLLSKSGTGDASTSSLFQANLENNNIKKSPRDIVYGSEVTIRSHGMSPNLLHSHVQIYPEGSNQQQITAYGHSDGNNNWVFKYSRRSGQTLDENDDTLVNVKDGDIIRLVHKFTGVNLHSHTIPAHVTKKHWEVGGYGNEQVGDSKDDWVVEIVEQLHSANKSYPKEDGSILHPLSTNFRLRHADLGCYLATTGASYPTWGFKQSEIVCKNSWSKYDKSTWWNVEDHMNGKLTIDENYVAPKSNFWSDFMLINVAMASSNNALVPDEDKFDALASKAWEWPTLHVGLRMCGWGPRDARYFLIGNPFNTWLSSVSLIVFIYLILHSVIKYQRQTLEWTEDEYWRFIVAGVYPLIGWFLHYMPFVIMGRVTYVHHYVPALYFAIFVLGYLVEFFIGKTKPIIKYPIYAILFGVLIFTYFFFAPFYHGMVGSNKDYEYLQLFSSWRVV</sequence>
<keyword evidence="11 14" id="KW-0472">Membrane</keyword>
<dbReference type="Pfam" id="PF16192">
    <property type="entry name" value="PMT_4TMC"/>
    <property type="match status" value="1"/>
</dbReference>
<evidence type="ECO:0000256" key="3">
    <source>
        <dbReference type="ARBA" id="ARBA00007222"/>
    </source>
</evidence>
<evidence type="ECO:0000256" key="5">
    <source>
        <dbReference type="ARBA" id="ARBA00022676"/>
    </source>
</evidence>
<dbReference type="FunFam" id="2.80.10.50:FF:000012">
    <property type="entry name" value="Protein O-mannosyl-transferase 1"/>
    <property type="match status" value="1"/>
</dbReference>
<dbReference type="PANTHER" id="PTHR10050:SF52">
    <property type="entry name" value="DOLICHYL-PHOSPHATE-MANNOSE--PROTEIN MANNOSYLTRANSFERASE 6"/>
    <property type="match status" value="1"/>
</dbReference>
<dbReference type="Pfam" id="PF02815">
    <property type="entry name" value="MIR"/>
    <property type="match status" value="1"/>
</dbReference>
<feature type="transmembrane region" description="Helical" evidence="14">
    <location>
        <begin position="155"/>
        <end position="172"/>
    </location>
</feature>
<name>A0A1E3P9I1_WICAA</name>